<name>A0AA42BR44_9BACI</name>
<sequence>MKKHTNSLHPKLYADRIMQIHRHLLGLREKEERFLGDAVLYEQAVQEEKQELEKLKRQEGVVRNKVQQKKELLTAQVTSLETLTKNAVTRIRKLDRKNLDECKQILDGVKNQAVGIETKFIQGVRSLDKEVQTLLSTLNLQTKDYENDVLPAKMGTDKHFSVKRKIEKEPYRAEKSGVGSGVARLFGSLFDKDWGYETRYREYEVVDLEAISKELAAYREKFSKQIAGYLEQWQRRAEAFLQRASAEIRRKTDSLHTKSKSALKKDEAVEVLFQLQNIMDALEKEGTKLRKARLNNAKVTAVDEKSSVAKLSISEGVVGLYQLSHQLMSIPFRTCWSAVQERNQQKHKGLKRSIVWGWDSASLIQFLQRYPGIQMQDQEEEQFTHTGLFISRKKEEIVVVNEAKLQPDSMSGLLKLAKQGQYNIYILFNVIQIGAAEKAFQNSKLLQLPYTRQQPINSVLQSFTELKNADRVQEGLQILFEKLEQWDILQSGELLLNDRNPLYSMISLDLTKPKTILADAQEVLRRAREDYQYLLANPGEEQHLRNFVKGLIDARGGLKK</sequence>
<dbReference type="RefSeq" id="WP_254760871.1">
    <property type="nucleotide sequence ID" value="NZ_JANCLT010000016.1"/>
</dbReference>
<protein>
    <submittedName>
        <fullName evidence="2">Uncharacterized protein</fullName>
    </submittedName>
</protein>
<evidence type="ECO:0000256" key="1">
    <source>
        <dbReference type="SAM" id="Coils"/>
    </source>
</evidence>
<dbReference type="AlphaFoldDB" id="A0AA42BR44"/>
<evidence type="ECO:0000313" key="3">
    <source>
        <dbReference type="Proteomes" id="UP001156102"/>
    </source>
</evidence>
<gene>
    <name evidence="2" type="ORF">NK662_20705</name>
</gene>
<dbReference type="EMBL" id="JANCLT010000016">
    <property type="protein sequence ID" value="MCP8970945.1"/>
    <property type="molecule type" value="Genomic_DNA"/>
</dbReference>
<proteinExistence type="predicted"/>
<keyword evidence="1" id="KW-0175">Coiled coil</keyword>
<dbReference type="Proteomes" id="UP001156102">
    <property type="component" value="Unassembled WGS sequence"/>
</dbReference>
<accession>A0AA42BR44</accession>
<reference evidence="2" key="1">
    <citation type="submission" date="2022-07" db="EMBL/GenBank/DDBJ databases">
        <authorList>
            <person name="Li W.-J."/>
            <person name="Deng Q.-Q."/>
        </authorList>
    </citation>
    <scope>NUCLEOTIDE SEQUENCE</scope>
    <source>
        <strain evidence="2">SYSU M60031</strain>
    </source>
</reference>
<keyword evidence="3" id="KW-1185">Reference proteome</keyword>
<feature type="coiled-coil region" evidence="1">
    <location>
        <begin position="38"/>
        <end position="83"/>
    </location>
</feature>
<comment type="caution">
    <text evidence="2">The sequence shown here is derived from an EMBL/GenBank/DDBJ whole genome shotgun (WGS) entry which is preliminary data.</text>
</comment>
<evidence type="ECO:0000313" key="2">
    <source>
        <dbReference type="EMBL" id="MCP8970945.1"/>
    </source>
</evidence>
<organism evidence="2 3">
    <name type="scientific">Ectobacillus ponti</name>
    <dbReference type="NCBI Taxonomy" id="2961894"/>
    <lineage>
        <taxon>Bacteria</taxon>
        <taxon>Bacillati</taxon>
        <taxon>Bacillota</taxon>
        <taxon>Bacilli</taxon>
        <taxon>Bacillales</taxon>
        <taxon>Bacillaceae</taxon>
        <taxon>Ectobacillus</taxon>
    </lineage>
</organism>